<dbReference type="Proteomes" id="UP001598130">
    <property type="component" value="Unassembled WGS sequence"/>
</dbReference>
<evidence type="ECO:0000313" key="9">
    <source>
        <dbReference type="Proteomes" id="UP001598130"/>
    </source>
</evidence>
<comment type="function">
    <text evidence="6">Part of the outer membrane protein assembly complex, which is involved in assembly and insertion of beta-barrel proteins into the outer membrane.</text>
</comment>
<keyword evidence="5 6" id="KW-0449">Lipoprotein</keyword>
<keyword evidence="2 6" id="KW-0472">Membrane</keyword>
<evidence type="ECO:0000256" key="5">
    <source>
        <dbReference type="ARBA" id="ARBA00023288"/>
    </source>
</evidence>
<evidence type="ECO:0000256" key="1">
    <source>
        <dbReference type="ARBA" id="ARBA00022729"/>
    </source>
</evidence>
<dbReference type="PANTHER" id="PTHR37423">
    <property type="entry name" value="SOLUBLE LYTIC MUREIN TRANSGLYCOSYLASE-RELATED"/>
    <property type="match status" value="1"/>
</dbReference>
<keyword evidence="1 6" id="KW-0732">Signal</keyword>
<evidence type="ECO:0000256" key="6">
    <source>
        <dbReference type="HAMAP-Rule" id="MF_00922"/>
    </source>
</evidence>
<name>A0ABW6CVT8_9CAUL</name>
<dbReference type="EMBL" id="JAOTJD010000042">
    <property type="protein sequence ID" value="MFD3265891.1"/>
    <property type="molecule type" value="Genomic_DNA"/>
</dbReference>
<evidence type="ECO:0000256" key="4">
    <source>
        <dbReference type="ARBA" id="ARBA00023237"/>
    </source>
</evidence>
<reference evidence="8 9" key="1">
    <citation type="submission" date="2022-09" db="EMBL/GenBank/DDBJ databases">
        <title>New species of Phenylobacterium.</title>
        <authorList>
            <person name="Mieszkin S."/>
        </authorList>
    </citation>
    <scope>NUCLEOTIDE SEQUENCE [LARGE SCALE GENOMIC DNA]</scope>
    <source>
        <strain evidence="8 9">HK31-G</strain>
    </source>
</reference>
<accession>A0ABW6CVT8</accession>
<dbReference type="PANTHER" id="PTHR37423:SF1">
    <property type="entry name" value="OUTER MEMBRANE PROTEIN ASSEMBLY FACTOR BAMD"/>
    <property type="match status" value="1"/>
</dbReference>
<dbReference type="InterPro" id="IPR039565">
    <property type="entry name" value="BamD-like"/>
</dbReference>
<gene>
    <name evidence="6" type="primary">bamD</name>
    <name evidence="8" type="ORF">OCL97_18195</name>
</gene>
<comment type="similarity">
    <text evidence="6">Belongs to the BamD family.</text>
</comment>
<evidence type="ECO:0000256" key="2">
    <source>
        <dbReference type="ARBA" id="ARBA00023136"/>
    </source>
</evidence>
<dbReference type="PROSITE" id="PS51257">
    <property type="entry name" value="PROKAR_LIPOPROTEIN"/>
    <property type="match status" value="1"/>
</dbReference>
<evidence type="ECO:0000259" key="7">
    <source>
        <dbReference type="Pfam" id="PF13525"/>
    </source>
</evidence>
<keyword evidence="3 6" id="KW-0564">Palmitate</keyword>
<dbReference type="Pfam" id="PF13525">
    <property type="entry name" value="YfiO"/>
    <property type="match status" value="1"/>
</dbReference>
<dbReference type="HAMAP" id="MF_00922">
    <property type="entry name" value="OM_assembly_BamD"/>
    <property type="match status" value="1"/>
</dbReference>
<feature type="domain" description="Outer membrane lipoprotein BamD-like" evidence="7">
    <location>
        <begin position="42"/>
        <end position="235"/>
    </location>
</feature>
<dbReference type="InterPro" id="IPR011990">
    <property type="entry name" value="TPR-like_helical_dom_sf"/>
</dbReference>
<comment type="caution">
    <text evidence="8">The sequence shown here is derived from an EMBL/GenBank/DDBJ whole genome shotgun (WGS) entry which is preliminary data.</text>
</comment>
<dbReference type="NCBIfam" id="TIGR03302">
    <property type="entry name" value="OM_YfiO"/>
    <property type="match status" value="1"/>
</dbReference>
<dbReference type="InterPro" id="IPR017689">
    <property type="entry name" value="BamD"/>
</dbReference>
<protein>
    <recommendedName>
        <fullName evidence="6">Outer membrane protein assembly factor BamD</fullName>
    </recommendedName>
</protein>
<evidence type="ECO:0000313" key="8">
    <source>
        <dbReference type="EMBL" id="MFD3265891.1"/>
    </source>
</evidence>
<comment type="subcellular location">
    <subcellularLocation>
        <location evidence="6">Cell outer membrane</location>
        <topology evidence="6">Lipid-anchor</topology>
    </subcellularLocation>
</comment>
<keyword evidence="4 6" id="KW-0998">Cell outer membrane</keyword>
<dbReference type="RefSeq" id="WP_377371250.1">
    <property type="nucleotide sequence ID" value="NZ_JAOTJD010000042.1"/>
</dbReference>
<evidence type="ECO:0000256" key="3">
    <source>
        <dbReference type="ARBA" id="ARBA00023139"/>
    </source>
</evidence>
<dbReference type="CDD" id="cd15830">
    <property type="entry name" value="BamD"/>
    <property type="match status" value="1"/>
</dbReference>
<keyword evidence="9" id="KW-1185">Reference proteome</keyword>
<dbReference type="SUPFAM" id="SSF48452">
    <property type="entry name" value="TPR-like"/>
    <property type="match status" value="1"/>
</dbReference>
<proteinExistence type="inferred from homology"/>
<dbReference type="Gene3D" id="1.25.40.10">
    <property type="entry name" value="Tetratricopeptide repeat domain"/>
    <property type="match status" value="1"/>
</dbReference>
<organism evidence="8 9">
    <name type="scientific">Phenylobacterium ferrooxidans</name>
    <dbReference type="NCBI Taxonomy" id="2982689"/>
    <lineage>
        <taxon>Bacteria</taxon>
        <taxon>Pseudomonadati</taxon>
        <taxon>Pseudomonadota</taxon>
        <taxon>Alphaproteobacteria</taxon>
        <taxon>Caulobacterales</taxon>
        <taxon>Caulobacteraceae</taxon>
        <taxon>Phenylobacterium</taxon>
    </lineage>
</organism>
<sequence length="301" mass="33636">MTVSLLRNSWGRPALVACIVAVALAGCAGKSKRPKLVYEERPVELLYATGADRLDRGLWNQAVDYFQEVERQHPYSEWSRRAILMTAYAHYQANNYAEAIGDADRFISLYPGNPAATYAHYLKAICYFEQIVDVGRDQAATGQALANLQEVVQRYPRTEYAADARLKIDMVNDQLAGKEMTIGRWYLRQGDTIAALGRFRAVIDRYQTTSHAPEALYRLVEAYLTLGLAEEAKRNGAVLGFNYPGDAWYGDAYKLLTDRGLRPAIEPTGKKGGLLRNLPFRKDKAATIKPPSAPIEEPKAN</sequence>
<comment type="subunit">
    <text evidence="6">Part of the Bam complex.</text>
</comment>